<reference evidence="3" key="1">
    <citation type="journal article" date="2019" name="Int. J. Syst. Evol. Microbiol.">
        <title>The Global Catalogue of Microorganisms (GCM) 10K type strain sequencing project: providing services to taxonomists for standard genome sequencing and annotation.</title>
        <authorList>
            <consortium name="The Broad Institute Genomics Platform"/>
            <consortium name="The Broad Institute Genome Sequencing Center for Infectious Disease"/>
            <person name="Wu L."/>
            <person name="Ma J."/>
        </authorList>
    </citation>
    <scope>NUCLEOTIDE SEQUENCE [LARGE SCALE GENOMIC DNA]</scope>
    <source>
        <strain evidence="3">JCM 17027</strain>
    </source>
</reference>
<keyword evidence="3" id="KW-1185">Reference proteome</keyword>
<feature type="region of interest" description="Disordered" evidence="1">
    <location>
        <begin position="1"/>
        <end position="65"/>
    </location>
</feature>
<accession>A0ABP7NZV2</accession>
<protein>
    <submittedName>
        <fullName evidence="2">Uncharacterized protein</fullName>
    </submittedName>
</protein>
<feature type="compositionally biased region" description="Polar residues" evidence="1">
    <location>
        <begin position="1"/>
        <end position="12"/>
    </location>
</feature>
<evidence type="ECO:0000313" key="3">
    <source>
        <dbReference type="Proteomes" id="UP001500034"/>
    </source>
</evidence>
<feature type="compositionally biased region" description="Basic and acidic residues" evidence="1">
    <location>
        <begin position="39"/>
        <end position="57"/>
    </location>
</feature>
<organism evidence="2 3">
    <name type="scientific">Streptomyces marokkonensis</name>
    <dbReference type="NCBI Taxonomy" id="324855"/>
    <lineage>
        <taxon>Bacteria</taxon>
        <taxon>Bacillati</taxon>
        <taxon>Actinomycetota</taxon>
        <taxon>Actinomycetes</taxon>
        <taxon>Kitasatosporales</taxon>
        <taxon>Streptomycetaceae</taxon>
        <taxon>Streptomyces</taxon>
    </lineage>
</organism>
<gene>
    <name evidence="2" type="ORF">GCM10022384_07490</name>
</gene>
<dbReference type="Proteomes" id="UP001500034">
    <property type="component" value="Unassembled WGS sequence"/>
</dbReference>
<dbReference type="RefSeq" id="WP_345589133.1">
    <property type="nucleotide sequence ID" value="NZ_BAABCQ010000009.1"/>
</dbReference>
<comment type="caution">
    <text evidence="2">The sequence shown here is derived from an EMBL/GenBank/DDBJ whole genome shotgun (WGS) entry which is preliminary data.</text>
</comment>
<evidence type="ECO:0000256" key="1">
    <source>
        <dbReference type="SAM" id="MobiDB-lite"/>
    </source>
</evidence>
<proteinExistence type="predicted"/>
<name>A0ABP7NZV2_9ACTN</name>
<dbReference type="EMBL" id="BAABCQ010000009">
    <property type="protein sequence ID" value="GAA3956870.1"/>
    <property type="molecule type" value="Genomic_DNA"/>
</dbReference>
<sequence length="65" mass="7312">MGLFSRRTQSTRAYPAAGTSVTGDAGRFRRSKTTGARKAAHDGQAWEDRDRAQDRRGGKWYRPAR</sequence>
<evidence type="ECO:0000313" key="2">
    <source>
        <dbReference type="EMBL" id="GAA3956870.1"/>
    </source>
</evidence>